<evidence type="ECO:0000313" key="3">
    <source>
        <dbReference type="Proteomes" id="UP000007266"/>
    </source>
</evidence>
<dbReference type="GO" id="GO:0071897">
    <property type="term" value="P:DNA biosynthetic process"/>
    <property type="evidence" value="ECO:0007669"/>
    <property type="project" value="UniProtKB-ARBA"/>
</dbReference>
<dbReference type="Gene3D" id="3.30.70.270">
    <property type="match status" value="2"/>
</dbReference>
<reference evidence="2 3" key="2">
    <citation type="journal article" date="2010" name="Nucleic Acids Res.">
        <title>BeetleBase in 2010: revisions to provide comprehensive genomic information for Tribolium castaneum.</title>
        <authorList>
            <person name="Kim H.S."/>
            <person name="Murphy T."/>
            <person name="Xia J."/>
            <person name="Caragea D."/>
            <person name="Park Y."/>
            <person name="Beeman R.W."/>
            <person name="Lorenzen M.D."/>
            <person name="Butcher S."/>
            <person name="Manak J.R."/>
            <person name="Brown S.J."/>
        </authorList>
    </citation>
    <scope>NUCLEOTIDE SEQUENCE [LARGE SCALE GENOMIC DNA]</scope>
    <source>
        <strain evidence="2 3">Georgia GA2</strain>
    </source>
</reference>
<dbReference type="InterPro" id="IPR043502">
    <property type="entry name" value="DNA/RNA_pol_sf"/>
</dbReference>
<dbReference type="EMBL" id="KQ973049">
    <property type="protein sequence ID" value="KXZ75685.1"/>
    <property type="molecule type" value="Genomic_DNA"/>
</dbReference>
<dbReference type="Proteomes" id="UP000007266">
    <property type="component" value="Unassembled WGS sequence"/>
</dbReference>
<dbReference type="Pfam" id="PF00078">
    <property type="entry name" value="RVT_1"/>
    <property type="match status" value="1"/>
</dbReference>
<dbReference type="PANTHER" id="PTHR37984">
    <property type="entry name" value="PROTEIN CBG26694"/>
    <property type="match status" value="1"/>
</dbReference>
<dbReference type="InterPro" id="IPR000477">
    <property type="entry name" value="RT_dom"/>
</dbReference>
<keyword evidence="3" id="KW-1185">Reference proteome</keyword>
<dbReference type="SUPFAM" id="SSF56672">
    <property type="entry name" value="DNA/RNA polymerases"/>
    <property type="match status" value="1"/>
</dbReference>
<reference evidence="2 3" key="1">
    <citation type="journal article" date="2008" name="Nature">
        <title>The genome of the model beetle and pest Tribolium castaneum.</title>
        <authorList>
            <consortium name="Tribolium Genome Sequencing Consortium"/>
            <person name="Richards S."/>
            <person name="Gibbs R.A."/>
            <person name="Weinstock G.M."/>
            <person name="Brown S.J."/>
            <person name="Denell R."/>
            <person name="Beeman R.W."/>
            <person name="Gibbs R."/>
            <person name="Beeman R.W."/>
            <person name="Brown S.J."/>
            <person name="Bucher G."/>
            <person name="Friedrich M."/>
            <person name="Grimmelikhuijzen C.J."/>
            <person name="Klingler M."/>
            <person name="Lorenzen M."/>
            <person name="Richards S."/>
            <person name="Roth S."/>
            <person name="Schroder R."/>
            <person name="Tautz D."/>
            <person name="Zdobnov E.M."/>
            <person name="Muzny D."/>
            <person name="Gibbs R.A."/>
            <person name="Weinstock G.M."/>
            <person name="Attaway T."/>
            <person name="Bell S."/>
            <person name="Buhay C.J."/>
            <person name="Chandrabose M.N."/>
            <person name="Chavez D."/>
            <person name="Clerk-Blankenburg K.P."/>
            <person name="Cree A."/>
            <person name="Dao M."/>
            <person name="Davis C."/>
            <person name="Chacko J."/>
            <person name="Dinh H."/>
            <person name="Dugan-Rocha S."/>
            <person name="Fowler G."/>
            <person name="Garner T.T."/>
            <person name="Garnes J."/>
            <person name="Gnirke A."/>
            <person name="Hawes A."/>
            <person name="Hernandez J."/>
            <person name="Hines S."/>
            <person name="Holder M."/>
            <person name="Hume J."/>
            <person name="Jhangiani S.N."/>
            <person name="Joshi V."/>
            <person name="Khan Z.M."/>
            <person name="Jackson L."/>
            <person name="Kovar C."/>
            <person name="Kowis A."/>
            <person name="Lee S."/>
            <person name="Lewis L.R."/>
            <person name="Margolis J."/>
            <person name="Morgan M."/>
            <person name="Nazareth L.V."/>
            <person name="Nguyen N."/>
            <person name="Okwuonu G."/>
            <person name="Parker D."/>
            <person name="Richards S."/>
            <person name="Ruiz S.J."/>
            <person name="Santibanez J."/>
            <person name="Savard J."/>
            <person name="Scherer S.E."/>
            <person name="Schneider B."/>
            <person name="Sodergren E."/>
            <person name="Tautz D."/>
            <person name="Vattahil S."/>
            <person name="Villasana D."/>
            <person name="White C.S."/>
            <person name="Wright R."/>
            <person name="Park Y."/>
            <person name="Beeman R.W."/>
            <person name="Lord J."/>
            <person name="Oppert B."/>
            <person name="Lorenzen M."/>
            <person name="Brown S."/>
            <person name="Wang L."/>
            <person name="Savard J."/>
            <person name="Tautz D."/>
            <person name="Richards S."/>
            <person name="Weinstock G."/>
            <person name="Gibbs R.A."/>
            <person name="Liu Y."/>
            <person name="Worley K."/>
            <person name="Weinstock G."/>
            <person name="Elsik C.G."/>
            <person name="Reese J.T."/>
            <person name="Elhaik E."/>
            <person name="Landan G."/>
            <person name="Graur D."/>
            <person name="Arensburger P."/>
            <person name="Atkinson P."/>
            <person name="Beeman R.W."/>
            <person name="Beidler J."/>
            <person name="Brown S.J."/>
            <person name="Demuth J.P."/>
            <person name="Drury D.W."/>
            <person name="Du Y.Z."/>
            <person name="Fujiwara H."/>
            <person name="Lorenzen M."/>
            <person name="Maselli V."/>
            <person name="Osanai M."/>
            <person name="Park Y."/>
            <person name="Robertson H.M."/>
            <person name="Tu Z."/>
            <person name="Wang J.J."/>
            <person name="Wang S."/>
            <person name="Richards S."/>
            <person name="Song H."/>
            <person name="Zhang L."/>
            <person name="Sodergren E."/>
            <person name="Werner D."/>
            <person name="Stanke M."/>
            <person name="Morgenstern B."/>
            <person name="Solovyev V."/>
            <person name="Kosarev P."/>
            <person name="Brown G."/>
            <person name="Chen H.C."/>
            <person name="Ermolaeva O."/>
            <person name="Hlavina W."/>
            <person name="Kapustin Y."/>
            <person name="Kiryutin B."/>
            <person name="Kitts P."/>
            <person name="Maglott D."/>
            <person name="Pruitt K."/>
            <person name="Sapojnikov V."/>
            <person name="Souvorov A."/>
            <person name="Mackey A.J."/>
            <person name="Waterhouse R.M."/>
            <person name="Wyder S."/>
            <person name="Zdobnov E.M."/>
            <person name="Zdobnov E.M."/>
            <person name="Wyder S."/>
            <person name="Kriventseva E.V."/>
            <person name="Kadowaki T."/>
            <person name="Bork P."/>
            <person name="Aranda M."/>
            <person name="Bao R."/>
            <person name="Beermann A."/>
            <person name="Berns N."/>
            <person name="Bolognesi R."/>
            <person name="Bonneton F."/>
            <person name="Bopp D."/>
            <person name="Brown S.J."/>
            <person name="Bucher G."/>
            <person name="Butts T."/>
            <person name="Chaumot A."/>
            <person name="Denell R.E."/>
            <person name="Ferrier D.E."/>
            <person name="Friedrich M."/>
            <person name="Gordon C.M."/>
            <person name="Jindra M."/>
            <person name="Klingler M."/>
            <person name="Lan Q."/>
            <person name="Lattorff H.M."/>
            <person name="Laudet V."/>
            <person name="von Levetsow C."/>
            <person name="Liu Z."/>
            <person name="Lutz R."/>
            <person name="Lynch J.A."/>
            <person name="da Fonseca R.N."/>
            <person name="Posnien N."/>
            <person name="Reuter R."/>
            <person name="Roth S."/>
            <person name="Savard J."/>
            <person name="Schinko J.B."/>
            <person name="Schmitt C."/>
            <person name="Schoppmeier M."/>
            <person name="Schroder R."/>
            <person name="Shippy T.D."/>
            <person name="Simonnet F."/>
            <person name="Marques-Souza H."/>
            <person name="Tautz D."/>
            <person name="Tomoyasu Y."/>
            <person name="Trauner J."/>
            <person name="Van der Zee M."/>
            <person name="Vervoort M."/>
            <person name="Wittkopp N."/>
            <person name="Wimmer E.A."/>
            <person name="Yang X."/>
            <person name="Jones A.K."/>
            <person name="Sattelle D.B."/>
            <person name="Ebert P.R."/>
            <person name="Nelson D."/>
            <person name="Scott J.G."/>
            <person name="Beeman R.W."/>
            <person name="Muthukrishnan S."/>
            <person name="Kramer K.J."/>
            <person name="Arakane Y."/>
            <person name="Beeman R.W."/>
            <person name="Zhu Q."/>
            <person name="Hogenkamp D."/>
            <person name="Dixit R."/>
            <person name="Oppert B."/>
            <person name="Jiang H."/>
            <person name="Zou Z."/>
            <person name="Marshall J."/>
            <person name="Elpidina E."/>
            <person name="Vinokurov K."/>
            <person name="Oppert C."/>
            <person name="Zou Z."/>
            <person name="Evans J."/>
            <person name="Lu Z."/>
            <person name="Zhao P."/>
            <person name="Sumathipala N."/>
            <person name="Altincicek B."/>
            <person name="Vilcinskas A."/>
            <person name="Williams M."/>
            <person name="Hultmark D."/>
            <person name="Hetru C."/>
            <person name="Jiang H."/>
            <person name="Grimmelikhuijzen C.J."/>
            <person name="Hauser F."/>
            <person name="Cazzamali G."/>
            <person name="Williamson M."/>
            <person name="Park Y."/>
            <person name="Li B."/>
            <person name="Tanaka Y."/>
            <person name="Predel R."/>
            <person name="Neupert S."/>
            <person name="Schachtner J."/>
            <person name="Verleyen P."/>
            <person name="Raible F."/>
            <person name="Bork P."/>
            <person name="Friedrich M."/>
            <person name="Walden K.K."/>
            <person name="Robertson H.M."/>
            <person name="Angeli S."/>
            <person name="Foret S."/>
            <person name="Bucher G."/>
            <person name="Schuetz S."/>
            <person name="Maleszka R."/>
            <person name="Wimmer E.A."/>
            <person name="Beeman R.W."/>
            <person name="Lorenzen M."/>
            <person name="Tomoyasu Y."/>
            <person name="Miller S.C."/>
            <person name="Grossmann D."/>
            <person name="Bucher G."/>
        </authorList>
    </citation>
    <scope>NUCLEOTIDE SEQUENCE [LARGE SCALE GENOMIC DNA]</scope>
    <source>
        <strain evidence="2 3">Georgia GA2</strain>
    </source>
</reference>
<accession>A0A139W8T0</accession>
<evidence type="ECO:0000259" key="1">
    <source>
        <dbReference type="PROSITE" id="PS50878"/>
    </source>
</evidence>
<dbReference type="InterPro" id="IPR043128">
    <property type="entry name" value="Rev_trsase/Diguanyl_cyclase"/>
</dbReference>
<name>A0A139W8T0_TRICA</name>
<evidence type="ECO:0000313" key="2">
    <source>
        <dbReference type="EMBL" id="KXZ75685.1"/>
    </source>
</evidence>
<dbReference type="STRING" id="7070.A0A139W8T0"/>
<dbReference type="AlphaFoldDB" id="A0A139W8T0"/>
<protein>
    <submittedName>
        <fullName evidence="2">Retrovirus-related Pol polyprotein from transposon 17.6-like Protein</fullName>
    </submittedName>
</protein>
<proteinExistence type="predicted"/>
<dbReference type="PANTHER" id="PTHR37984:SF5">
    <property type="entry name" value="PROTEIN NYNRIN-LIKE"/>
    <property type="match status" value="1"/>
</dbReference>
<gene>
    <name evidence="2" type="primary">AUGUSTUS-3.0.2_30953</name>
    <name evidence="2" type="ORF">TcasGA2_TC030953</name>
</gene>
<feature type="domain" description="Reverse transcriptase" evidence="1">
    <location>
        <begin position="1"/>
        <end position="87"/>
    </location>
</feature>
<dbReference type="PROSITE" id="PS50878">
    <property type="entry name" value="RT_POL"/>
    <property type="match status" value="1"/>
</dbReference>
<dbReference type="OMA" id="FREVEWK"/>
<dbReference type="InParanoid" id="A0A139W8T0"/>
<sequence>MVVKYYDLPFGISVAPEIFHRVFTEIFGHIKGVKVYIDDILIFAKNVKEHNEILKQILETAHQKGVRFKKNKCKIFKDEIRYVGHIFNKNGIKSDNDKIEAITKILPPDNKDKVRKFLGMITYVSRFMPNLAEKAYNLRQLLK</sequence>
<dbReference type="InterPro" id="IPR050951">
    <property type="entry name" value="Retrovirus_Pol_polyprotein"/>
</dbReference>
<organism evidence="2 3">
    <name type="scientific">Tribolium castaneum</name>
    <name type="common">Red flour beetle</name>
    <dbReference type="NCBI Taxonomy" id="7070"/>
    <lineage>
        <taxon>Eukaryota</taxon>
        <taxon>Metazoa</taxon>
        <taxon>Ecdysozoa</taxon>
        <taxon>Arthropoda</taxon>
        <taxon>Hexapoda</taxon>
        <taxon>Insecta</taxon>
        <taxon>Pterygota</taxon>
        <taxon>Neoptera</taxon>
        <taxon>Endopterygota</taxon>
        <taxon>Coleoptera</taxon>
        <taxon>Polyphaga</taxon>
        <taxon>Cucujiformia</taxon>
        <taxon>Tenebrionidae</taxon>
        <taxon>Tenebrionidae incertae sedis</taxon>
        <taxon>Tribolium</taxon>
    </lineage>
</organism>
<dbReference type="FunFam" id="3.30.70.270:FF:000003">
    <property type="entry name" value="Transposon Ty3-G Gag-Pol polyprotein"/>
    <property type="match status" value="1"/>
</dbReference>